<evidence type="ECO:0000313" key="2">
    <source>
        <dbReference type="Proteomes" id="UP000694861"/>
    </source>
</evidence>
<feature type="region of interest" description="Disordered" evidence="1">
    <location>
        <begin position="537"/>
        <end position="597"/>
    </location>
</feature>
<protein>
    <submittedName>
        <fullName evidence="3">Uncharacterized protein LOC103336452 isoform X2</fullName>
    </submittedName>
</protein>
<feature type="compositionally biased region" description="Basic residues" evidence="1">
    <location>
        <begin position="576"/>
        <end position="591"/>
    </location>
</feature>
<evidence type="ECO:0000256" key="1">
    <source>
        <dbReference type="SAM" id="MobiDB-lite"/>
    </source>
</evidence>
<sequence length="597" mass="67848">MADWNISNHSAAVVLNPSRDVRYHDRALPTASRQETIATFSWDQFDLLISKLEELGSTPSAAAELTPCRDVQDHAFLSSNLSEIQKSLVDWKKSTMEEFRLIRSSSTSPTPSETAVIDGSPNHPSLPMDRDHASLTVNQGEDRSVFLIVSFSKGECCHAIYEVKFKHGGEVDDMGGGEVPALLEPTAKISRIVQSARIFDLSQIYLFTQDGDDRPRDMSFGGYVFDTKDRKLYSSIPPTLECKRSGTVVSAYDGLYYLEDTSSFIKDPDPSFEKYDPVKKAWQQLPTFPFSDDLPMDVMGYAVCYGIILYSFWDLKKDFGLAAFHVGRGDWNRVKVDSYAYAPFRGRAVVVGEYIYALHVFEKDEIIGFSLRMDKDEDGGVAYSLSNVLRLRGLEIANPPLPFYEYKSDYLIHLGNQDLLHVKTGSIEEHRDVQHLCITTFQIVVGEVGWHMLKTLHSSVLRADIEGRDWFFINFGFTPECGDYEPTERDYERVERHSAASVNPPKQEDDTLHEQETKPTLDENLLMWELTHSEVHTRQLAKKEAKQRKASMKQGKTARKKELASFIQGIAPMQHGKGKQKKPKKDHKPKTWRRDGF</sequence>
<feature type="compositionally biased region" description="Basic and acidic residues" evidence="1">
    <location>
        <begin position="506"/>
        <end position="518"/>
    </location>
</feature>
<gene>
    <name evidence="3" type="primary">LOC103336452</name>
</gene>
<feature type="region of interest" description="Disordered" evidence="1">
    <location>
        <begin position="486"/>
        <end position="518"/>
    </location>
</feature>
<feature type="compositionally biased region" description="Basic residues" evidence="1">
    <location>
        <begin position="545"/>
        <end position="559"/>
    </location>
</feature>
<feature type="region of interest" description="Disordered" evidence="1">
    <location>
        <begin position="103"/>
        <end position="127"/>
    </location>
</feature>
<dbReference type="Proteomes" id="UP000694861">
    <property type="component" value="Linkage group LG6"/>
</dbReference>
<feature type="compositionally biased region" description="Basic and acidic residues" evidence="1">
    <location>
        <begin position="486"/>
        <end position="498"/>
    </location>
</feature>
<dbReference type="RefSeq" id="XP_008237714.1">
    <property type="nucleotide sequence ID" value="XM_008239492.2"/>
</dbReference>
<evidence type="ECO:0000313" key="3">
    <source>
        <dbReference type="RefSeq" id="XP_008237714.1"/>
    </source>
</evidence>
<accession>A0ABM0PCP8</accession>
<reference evidence="3" key="2">
    <citation type="submission" date="2025-08" db="UniProtKB">
        <authorList>
            <consortium name="RefSeq"/>
        </authorList>
    </citation>
    <scope>IDENTIFICATION</scope>
</reference>
<keyword evidence="2" id="KW-1185">Reference proteome</keyword>
<reference evidence="2" key="1">
    <citation type="journal article" date="2012" name="Nat. Commun.">
        <title>The genome of Prunus mume.</title>
        <authorList>
            <person name="Zhang Q."/>
            <person name="Chen W."/>
            <person name="Sun L."/>
            <person name="Zhao F."/>
            <person name="Huang B."/>
            <person name="Yang W."/>
            <person name="Tao Y."/>
            <person name="Wang J."/>
            <person name="Yuan Z."/>
            <person name="Fan G."/>
            <person name="Xing Z."/>
            <person name="Han C."/>
            <person name="Pan H."/>
            <person name="Zhong X."/>
            <person name="Shi W."/>
            <person name="Liang X."/>
            <person name="Du D."/>
            <person name="Sun F."/>
            <person name="Xu Z."/>
            <person name="Hao R."/>
            <person name="Lv T."/>
            <person name="Lv Y."/>
            <person name="Zheng Z."/>
            <person name="Sun M."/>
            <person name="Luo L."/>
            <person name="Cai M."/>
            <person name="Gao Y."/>
            <person name="Wang J."/>
            <person name="Yin Y."/>
            <person name="Xu X."/>
            <person name="Cheng T."/>
            <person name="Wang J."/>
        </authorList>
    </citation>
    <scope>NUCLEOTIDE SEQUENCE [LARGE SCALE GENOMIC DNA]</scope>
</reference>
<name>A0ABM0PCP8_PRUMU</name>
<proteinExistence type="predicted"/>
<organism evidence="2 3">
    <name type="scientific">Prunus mume</name>
    <name type="common">Japanese apricot</name>
    <name type="synonym">Armeniaca mume</name>
    <dbReference type="NCBI Taxonomy" id="102107"/>
    <lineage>
        <taxon>Eukaryota</taxon>
        <taxon>Viridiplantae</taxon>
        <taxon>Streptophyta</taxon>
        <taxon>Embryophyta</taxon>
        <taxon>Tracheophyta</taxon>
        <taxon>Spermatophyta</taxon>
        <taxon>Magnoliopsida</taxon>
        <taxon>eudicotyledons</taxon>
        <taxon>Gunneridae</taxon>
        <taxon>Pentapetalae</taxon>
        <taxon>rosids</taxon>
        <taxon>fabids</taxon>
        <taxon>Rosales</taxon>
        <taxon>Rosaceae</taxon>
        <taxon>Amygdaloideae</taxon>
        <taxon>Amygdaleae</taxon>
        <taxon>Prunus</taxon>
    </lineage>
</organism>
<dbReference type="GeneID" id="103336452"/>